<name>A0A0F9R0X0_9ZZZZ</name>
<sequence>MKRPSKIPARNRKLRAATIRAMQALIVRHRRMIQACDDSGGCTTTTVRTSCDAYQKILDRVQKACIANGTVNFNKLRKVAKFADKLDTAARDELPDELYTLFSILSEWDDGSDEVDKAILTVNDAEQRVAGLIDILVVDVDWGEVETHASETIEVLQELMRQAHEQNVHQISGPQIGGP</sequence>
<reference evidence="1" key="1">
    <citation type="journal article" date="2015" name="Nature">
        <title>Complex archaea that bridge the gap between prokaryotes and eukaryotes.</title>
        <authorList>
            <person name="Spang A."/>
            <person name="Saw J.H."/>
            <person name="Jorgensen S.L."/>
            <person name="Zaremba-Niedzwiedzka K."/>
            <person name="Martijn J."/>
            <person name="Lind A.E."/>
            <person name="van Eijk R."/>
            <person name="Schleper C."/>
            <person name="Guy L."/>
            <person name="Ettema T.J."/>
        </authorList>
    </citation>
    <scope>NUCLEOTIDE SEQUENCE</scope>
</reference>
<comment type="caution">
    <text evidence="1">The sequence shown here is derived from an EMBL/GenBank/DDBJ whole genome shotgun (WGS) entry which is preliminary data.</text>
</comment>
<protein>
    <submittedName>
        <fullName evidence="1">Uncharacterized protein</fullName>
    </submittedName>
</protein>
<organism evidence="1">
    <name type="scientific">marine sediment metagenome</name>
    <dbReference type="NCBI Taxonomy" id="412755"/>
    <lineage>
        <taxon>unclassified sequences</taxon>
        <taxon>metagenomes</taxon>
        <taxon>ecological metagenomes</taxon>
    </lineage>
</organism>
<proteinExistence type="predicted"/>
<evidence type="ECO:0000313" key="1">
    <source>
        <dbReference type="EMBL" id="KKN42782.1"/>
    </source>
</evidence>
<gene>
    <name evidence="1" type="ORF">LCGC14_0709920</name>
</gene>
<accession>A0A0F9R0X0</accession>
<dbReference type="AlphaFoldDB" id="A0A0F9R0X0"/>
<dbReference type="EMBL" id="LAZR01001557">
    <property type="protein sequence ID" value="KKN42782.1"/>
    <property type="molecule type" value="Genomic_DNA"/>
</dbReference>